<name>A0ABZ0Z3P3_9CAUD</name>
<keyword evidence="2" id="KW-1185">Reference proteome</keyword>
<reference evidence="1 2" key="1">
    <citation type="submission" date="2023-11" db="EMBL/GenBank/DDBJ databases">
        <authorList>
            <person name="Cook R."/>
            <person name="Crisci M."/>
            <person name="Pye H."/>
            <person name="Adriaenssens E."/>
            <person name="Santini J."/>
        </authorList>
    </citation>
    <scope>NUCLEOTIDE SEQUENCE [LARGE SCALE GENOMIC DNA]</scope>
    <source>
        <strain evidence="1">Lak_Megaphage_RVC_AP3_GC26</strain>
    </source>
</reference>
<accession>A0ABZ0Z3P3</accession>
<proteinExistence type="predicted"/>
<evidence type="ECO:0000313" key="2">
    <source>
        <dbReference type="Proteomes" id="UP001348805"/>
    </source>
</evidence>
<sequence>MVLNIDDFEVLKFYGYTSIIPINARINEVSSIDDNPREQIRYARLESFYNKVIEKAKEKCTNKSFNYCHFEDNKCVFCLSHIKTGHIIYIGKYDFEISIGLDFKQRFGHSYNFLFNKESYKNEE</sequence>
<dbReference type="Proteomes" id="UP001348805">
    <property type="component" value="Segment"/>
</dbReference>
<evidence type="ECO:0000313" key="1">
    <source>
        <dbReference type="EMBL" id="WQJ51645.1"/>
    </source>
</evidence>
<protein>
    <submittedName>
        <fullName evidence="1">Uncharacterized protein</fullName>
    </submittedName>
</protein>
<dbReference type="EMBL" id="OR769219">
    <property type="protein sequence ID" value="WQJ51645.1"/>
    <property type="molecule type" value="Genomic_DNA"/>
</dbReference>
<organism evidence="1 2">
    <name type="scientific">phage Lak_Megaphage_RVC_AP3_GC26</name>
    <dbReference type="NCBI Taxonomy" id="3109225"/>
    <lineage>
        <taxon>Viruses</taxon>
        <taxon>Duplodnaviria</taxon>
        <taxon>Heunggongvirae</taxon>
        <taxon>Uroviricota</taxon>
        <taxon>Caudoviricetes</taxon>
        <taxon>Caudoviricetes code 15 clade</taxon>
    </lineage>
</organism>